<feature type="transmembrane region" description="Helical" evidence="2">
    <location>
        <begin position="185"/>
        <end position="205"/>
    </location>
</feature>
<evidence type="ECO:0000259" key="4">
    <source>
        <dbReference type="PROSITE" id="PS50887"/>
    </source>
</evidence>
<dbReference type="InterPro" id="IPR000160">
    <property type="entry name" value="GGDEF_dom"/>
</dbReference>
<dbReference type="SMART" id="SM00267">
    <property type="entry name" value="GGDEF"/>
    <property type="match status" value="1"/>
</dbReference>
<feature type="transmembrane region" description="Helical" evidence="2">
    <location>
        <begin position="157"/>
        <end position="179"/>
    </location>
</feature>
<feature type="transmembrane region" description="Helical" evidence="2">
    <location>
        <begin position="128"/>
        <end position="145"/>
    </location>
</feature>
<keyword evidence="2" id="KW-0472">Membrane</keyword>
<keyword evidence="2" id="KW-1133">Transmembrane helix</keyword>
<dbReference type="CDD" id="cd01948">
    <property type="entry name" value="EAL"/>
    <property type="match status" value="1"/>
</dbReference>
<dbReference type="PROSITE" id="PS50887">
    <property type="entry name" value="GGDEF"/>
    <property type="match status" value="1"/>
</dbReference>
<keyword evidence="6" id="KW-1185">Reference proteome</keyword>
<accession>A0ABU9VSU4</accession>
<evidence type="ECO:0000256" key="1">
    <source>
        <dbReference type="SAM" id="MobiDB-lite"/>
    </source>
</evidence>
<dbReference type="InterPro" id="IPR043128">
    <property type="entry name" value="Rev_trsase/Diguanyl_cyclase"/>
</dbReference>
<reference evidence="5 6" key="1">
    <citation type="submission" date="2024-04" db="EMBL/GenBank/DDBJ databases">
        <title>Genome sequencing and metabolic network reconstruction of aminoacids and betaine degradation by Anoxynatronum sibiricum.</title>
        <authorList>
            <person name="Detkova E.N."/>
            <person name="Boltjanskaja Y.V."/>
            <person name="Mardanov A.V."/>
            <person name="Kevbrin V."/>
        </authorList>
    </citation>
    <scope>NUCLEOTIDE SEQUENCE [LARGE SCALE GENOMIC DNA]</scope>
    <source>
        <strain evidence="5 6">Z-7981</strain>
    </source>
</reference>
<name>A0ABU9VSU4_9CLOT</name>
<feature type="transmembrane region" description="Helical" evidence="2">
    <location>
        <begin position="6"/>
        <end position="25"/>
    </location>
</feature>
<comment type="caution">
    <text evidence="5">The sequence shown here is derived from an EMBL/GenBank/DDBJ whole genome shotgun (WGS) entry which is preliminary data.</text>
</comment>
<evidence type="ECO:0000313" key="5">
    <source>
        <dbReference type="EMBL" id="MEN1759940.1"/>
    </source>
</evidence>
<feature type="compositionally biased region" description="Low complexity" evidence="1">
    <location>
        <begin position="673"/>
        <end position="686"/>
    </location>
</feature>
<feature type="compositionally biased region" description="Polar residues" evidence="1">
    <location>
        <begin position="656"/>
        <end position="670"/>
    </location>
</feature>
<organism evidence="5 6">
    <name type="scientific">Anoxynatronum sibiricum</name>
    <dbReference type="NCBI Taxonomy" id="210623"/>
    <lineage>
        <taxon>Bacteria</taxon>
        <taxon>Bacillati</taxon>
        <taxon>Bacillota</taxon>
        <taxon>Clostridia</taxon>
        <taxon>Eubacteriales</taxon>
        <taxon>Clostridiaceae</taxon>
        <taxon>Anoxynatronum</taxon>
    </lineage>
</organism>
<keyword evidence="2" id="KW-0812">Transmembrane</keyword>
<dbReference type="Pfam" id="PF00990">
    <property type="entry name" value="GGDEF"/>
    <property type="match status" value="1"/>
</dbReference>
<dbReference type="InterPro" id="IPR050706">
    <property type="entry name" value="Cyclic-di-GMP_PDE-like"/>
</dbReference>
<feature type="domain" description="GGDEF" evidence="4">
    <location>
        <begin position="259"/>
        <end position="389"/>
    </location>
</feature>
<feature type="transmembrane region" description="Helical" evidence="2">
    <location>
        <begin position="106"/>
        <end position="122"/>
    </location>
</feature>
<dbReference type="InterPro" id="IPR035919">
    <property type="entry name" value="EAL_sf"/>
</dbReference>
<dbReference type="PANTHER" id="PTHR33121:SF71">
    <property type="entry name" value="OXYGEN SENSOR PROTEIN DOSP"/>
    <property type="match status" value="1"/>
</dbReference>
<sequence length="698" mass="79242">MLLHFQYLLIAAILISISIYMYVSMQILEDSQSANDFIQKIIGVASFSVLITASVLMKGILLNTFLGVHSSPRYQVITSMVILVMVVVFSVLLISHRNHSYFYSRRKELFAGATAFIAVIPVHRFDILYYISTIIFMVTAGGFLHKSFFKLKMRSNVGLYFMVIASSSVVAAVVLSYYFEPLFFNTFNMGLLTFVMLGFFVFYISHYHEELNHKMCVLTEQEQTIKSKNRKLKEAIYQDAVVGIPNRNAFEEAVLENGDNCYVGLLNIRDFMSYNKLLGFARGNQILQELARVLLEINSTNTSIYRYYSDKLIIIFKTKCFEEATKLAMATQSTIESMKFQGVAIRTYMGLYHLTKDEIFSSENCCTDLYGALETASSMAQNTSTSIYHYHSDDHEKERFATSLEIKLLEAIEKKRFQVFYQPQYDNKKLKINSFEALIRWKDGETFVAPNDFIPLAEKKGLMGPITWQVIDTVFRDVSEHAFFSGRTVAINLSADQLVEDAFIEYVTDKKEMHALEPQRIVFEITETSLFNDIEKVKLTLNALRKMGFQLSIDDFGAGYSSLFRISEHEIDEVKFDKSFIADIENPKTYAIMKKTAELFNSFGIRVVVEGVEKKEQMEMIEGFMIDLYQGYYFCKPAPLEKLMEMFSLEKSSGNKINNEGGQLNETTPYSLPARPGGTPGASAGRSGPGIAGGGFSG</sequence>
<dbReference type="Gene3D" id="3.20.20.450">
    <property type="entry name" value="EAL domain"/>
    <property type="match status" value="1"/>
</dbReference>
<feature type="domain" description="EAL" evidence="3">
    <location>
        <begin position="401"/>
        <end position="651"/>
    </location>
</feature>
<feature type="transmembrane region" description="Helical" evidence="2">
    <location>
        <begin position="37"/>
        <end position="62"/>
    </location>
</feature>
<dbReference type="EMBL" id="JBCITM010000004">
    <property type="protein sequence ID" value="MEN1759940.1"/>
    <property type="molecule type" value="Genomic_DNA"/>
</dbReference>
<dbReference type="Gene3D" id="3.30.70.270">
    <property type="match status" value="1"/>
</dbReference>
<dbReference type="SUPFAM" id="SSF55073">
    <property type="entry name" value="Nucleotide cyclase"/>
    <property type="match status" value="1"/>
</dbReference>
<gene>
    <name evidence="5" type="ORF">AAIG11_05630</name>
</gene>
<dbReference type="PANTHER" id="PTHR33121">
    <property type="entry name" value="CYCLIC DI-GMP PHOSPHODIESTERASE PDEF"/>
    <property type="match status" value="1"/>
</dbReference>
<dbReference type="SMART" id="SM00052">
    <property type="entry name" value="EAL"/>
    <property type="match status" value="1"/>
</dbReference>
<dbReference type="InterPro" id="IPR029787">
    <property type="entry name" value="Nucleotide_cyclase"/>
</dbReference>
<dbReference type="Pfam" id="PF00563">
    <property type="entry name" value="EAL"/>
    <property type="match status" value="1"/>
</dbReference>
<evidence type="ECO:0000259" key="3">
    <source>
        <dbReference type="PROSITE" id="PS50883"/>
    </source>
</evidence>
<evidence type="ECO:0000256" key="2">
    <source>
        <dbReference type="SAM" id="Phobius"/>
    </source>
</evidence>
<dbReference type="SUPFAM" id="SSF141868">
    <property type="entry name" value="EAL domain-like"/>
    <property type="match status" value="1"/>
</dbReference>
<dbReference type="PROSITE" id="PS50883">
    <property type="entry name" value="EAL"/>
    <property type="match status" value="1"/>
</dbReference>
<evidence type="ECO:0000313" key="6">
    <source>
        <dbReference type="Proteomes" id="UP001407405"/>
    </source>
</evidence>
<proteinExistence type="predicted"/>
<feature type="transmembrane region" description="Helical" evidence="2">
    <location>
        <begin position="74"/>
        <end position="94"/>
    </location>
</feature>
<protein>
    <submittedName>
        <fullName evidence="5">Bifunctional diguanylate cyclase/phosphodiesterase</fullName>
    </submittedName>
</protein>
<feature type="compositionally biased region" description="Gly residues" evidence="1">
    <location>
        <begin position="687"/>
        <end position="698"/>
    </location>
</feature>
<dbReference type="Proteomes" id="UP001407405">
    <property type="component" value="Unassembled WGS sequence"/>
</dbReference>
<feature type="region of interest" description="Disordered" evidence="1">
    <location>
        <begin position="656"/>
        <end position="698"/>
    </location>
</feature>
<dbReference type="InterPro" id="IPR001633">
    <property type="entry name" value="EAL_dom"/>
</dbReference>